<dbReference type="EMBL" id="JALJOR010000002">
    <property type="protein sequence ID" value="KAK9824468.1"/>
    <property type="molecule type" value="Genomic_DNA"/>
</dbReference>
<gene>
    <name evidence="1" type="ORF">WJX72_010525</name>
</gene>
<sequence>MKATKSLSHPVAEREKPLAEYMALPASQYSVLDAQKIERIDDDTFRCYVGGLHFFNFVVEPVLTVSVVVGERGPTVRLLSTQLEGSKAALAANDRFDATMTNVVRWGVSADGQATELHSDTSIEVAIDVPRLFSMIPVTAIEKSGSAVMQRVLNSMVPRFLKQLEADYVLWASGDSSRKPVGTGQL</sequence>
<organism evidence="1 2">
    <name type="scientific">[Myrmecia] bisecta</name>
    <dbReference type="NCBI Taxonomy" id="41462"/>
    <lineage>
        <taxon>Eukaryota</taxon>
        <taxon>Viridiplantae</taxon>
        <taxon>Chlorophyta</taxon>
        <taxon>core chlorophytes</taxon>
        <taxon>Trebouxiophyceae</taxon>
        <taxon>Trebouxiales</taxon>
        <taxon>Trebouxiaceae</taxon>
        <taxon>Myrmecia</taxon>
    </lineage>
</organism>
<dbReference type="Gene3D" id="3.30.530.20">
    <property type="match status" value="1"/>
</dbReference>
<dbReference type="PANTHER" id="PTHR34131:SF3">
    <property type="entry name" value="(RAP ANNOTATION RELEASE2) GALACTOSE-BINDING LIKE DOMAIN CONTAINING PROTEIN"/>
    <property type="match status" value="1"/>
</dbReference>
<dbReference type="Pfam" id="PF09366">
    <property type="entry name" value="DUF1997"/>
    <property type="match status" value="1"/>
</dbReference>
<evidence type="ECO:0000313" key="1">
    <source>
        <dbReference type="EMBL" id="KAK9824468.1"/>
    </source>
</evidence>
<dbReference type="AlphaFoldDB" id="A0AAW1QSR5"/>
<name>A0AAW1QSR5_9CHLO</name>
<comment type="caution">
    <text evidence="1">The sequence shown here is derived from an EMBL/GenBank/DDBJ whole genome shotgun (WGS) entry which is preliminary data.</text>
</comment>
<reference evidence="1 2" key="1">
    <citation type="journal article" date="2024" name="Nat. Commun.">
        <title>Phylogenomics reveals the evolutionary origins of lichenization in chlorophyte algae.</title>
        <authorList>
            <person name="Puginier C."/>
            <person name="Libourel C."/>
            <person name="Otte J."/>
            <person name="Skaloud P."/>
            <person name="Haon M."/>
            <person name="Grisel S."/>
            <person name="Petersen M."/>
            <person name="Berrin J.G."/>
            <person name="Delaux P.M."/>
            <person name="Dal Grande F."/>
            <person name="Keller J."/>
        </authorList>
    </citation>
    <scope>NUCLEOTIDE SEQUENCE [LARGE SCALE GENOMIC DNA]</scope>
    <source>
        <strain evidence="1 2">SAG 2043</strain>
    </source>
</reference>
<dbReference type="InterPro" id="IPR023393">
    <property type="entry name" value="START-like_dom_sf"/>
</dbReference>
<dbReference type="InterPro" id="IPR018971">
    <property type="entry name" value="DUF1997"/>
</dbReference>
<dbReference type="Proteomes" id="UP001489004">
    <property type="component" value="Unassembled WGS sequence"/>
</dbReference>
<evidence type="ECO:0008006" key="3">
    <source>
        <dbReference type="Google" id="ProtNLM"/>
    </source>
</evidence>
<protein>
    <recommendedName>
        <fullName evidence="3">DUF1997 domain-containing protein</fullName>
    </recommendedName>
</protein>
<proteinExistence type="predicted"/>
<evidence type="ECO:0000313" key="2">
    <source>
        <dbReference type="Proteomes" id="UP001489004"/>
    </source>
</evidence>
<keyword evidence="2" id="KW-1185">Reference proteome</keyword>
<dbReference type="PANTHER" id="PTHR34131">
    <property type="entry name" value="(RAP ANNOTATION RELEASE2) GALACTOSE-BINDING LIKE DOMAIN CONTAINING PROTEIN"/>
    <property type="match status" value="1"/>
</dbReference>
<accession>A0AAW1QSR5</accession>